<comment type="cofactor">
    <cofactor evidence="1">
        <name>Ca(2+)</name>
        <dbReference type="ChEBI" id="CHEBI:29108"/>
    </cofactor>
</comment>
<evidence type="ECO:0000256" key="2">
    <source>
        <dbReference type="ARBA" id="ARBA00011245"/>
    </source>
</evidence>
<accession>A0A1I5VAE8</accession>
<dbReference type="Gene3D" id="2.70.98.10">
    <property type="match status" value="1"/>
</dbReference>
<gene>
    <name evidence="6" type="ORF">SAMN05444277_104297</name>
</gene>
<dbReference type="GO" id="GO:0030246">
    <property type="term" value="F:carbohydrate binding"/>
    <property type="evidence" value="ECO:0007669"/>
    <property type="project" value="InterPro"/>
</dbReference>
<dbReference type="Gene3D" id="1.50.10.10">
    <property type="match status" value="1"/>
</dbReference>
<evidence type="ECO:0000313" key="6">
    <source>
        <dbReference type="EMBL" id="SFQ04503.1"/>
    </source>
</evidence>
<dbReference type="GO" id="GO:0016757">
    <property type="term" value="F:glycosyltransferase activity"/>
    <property type="evidence" value="ECO:0007669"/>
    <property type="project" value="UniProtKB-ARBA"/>
</dbReference>
<dbReference type="Proteomes" id="UP000199031">
    <property type="component" value="Unassembled WGS sequence"/>
</dbReference>
<feature type="domain" description="GH15-like" evidence="4">
    <location>
        <begin position="276"/>
        <end position="670"/>
    </location>
</feature>
<dbReference type="PANTHER" id="PTHR31616">
    <property type="entry name" value="TREHALASE"/>
    <property type="match status" value="1"/>
</dbReference>
<dbReference type="GO" id="GO:0004553">
    <property type="term" value="F:hydrolase activity, hydrolyzing O-glycosyl compounds"/>
    <property type="evidence" value="ECO:0007669"/>
    <property type="project" value="UniProtKB-ARBA"/>
</dbReference>
<dbReference type="RefSeq" id="WP_090657694.1">
    <property type="nucleotide sequence ID" value="NZ_FOXQ01000004.1"/>
</dbReference>
<organism evidence="6 7">
    <name type="scientific">Parafilimonas terrae</name>
    <dbReference type="NCBI Taxonomy" id="1465490"/>
    <lineage>
        <taxon>Bacteria</taxon>
        <taxon>Pseudomonadati</taxon>
        <taxon>Bacteroidota</taxon>
        <taxon>Chitinophagia</taxon>
        <taxon>Chitinophagales</taxon>
        <taxon>Chitinophagaceae</taxon>
        <taxon>Parafilimonas</taxon>
    </lineage>
</organism>
<name>A0A1I5VAE8_9BACT</name>
<dbReference type="InterPro" id="IPR011013">
    <property type="entry name" value="Gal_mutarotase_sf_dom"/>
</dbReference>
<dbReference type="AlphaFoldDB" id="A0A1I5VAE8"/>
<evidence type="ECO:0000313" key="7">
    <source>
        <dbReference type="Proteomes" id="UP000199031"/>
    </source>
</evidence>
<sequence>MQQQHAPGAPGVTAKWTSGAKSGIGKAIDTSSSVTFTLSHGVLNEIYFPREDIACIRDMEFLVADGKDFFSEEKRHTKHVTKTIKPGVPCYQIINTCIQKKYQLKKEIICDPLRNTVLQHVQFKQAKNTSLQLYALVAPHLNNEGNNNNAWIGEYKGIKMLFAEHKGLALAVACSAKWLKCSAGYVGVSDGWTDLNEHKTITWEYDYAANGNTALIGEIDLSEGSDFVLAMGFGINTAEAALHAWGSILEGFESAKKMYVQSWQQWLQGLHNLKGKIYRESAAVLRMHEAKAFPGGIIASLSIPWGSSKDDSHRGGYHVVWPRDLCETANGFIALKVHGDALRVLNYLMSTQQADGSWPQNMWLPGIPYWKGIQMDQTALPILLIDKCNVHNAISKERMGRYWPGIKEAIKFIILNGPYTQQDRWEEEKGYTPFTLATQIAALLAAAKLAEENNEPALATYCLETADYWNDSIEYWTYVTNTPLAKQYNIDGYYIRINPYNIGANELGDKTIELKNHIDGNGKILLNELICVDVLALVRFGLRAPNDPKILNTIKLIDAMLKVTTPYGDSWHRYVNDGYGEDAAGNAYNITGIGRAWPLLTGERAHYEIAAGNFAYAKELIEAMEKFADHSLLSEQIWDTESIPDKDLYFGKHTGSAIPLTWAHAEYIKLSASLKNRKVFDMPQATQERYIKQKTTSLITVWKFSNQIAQLKKEKILRIELLAAANVSWTFDNWKTVNVIPTNNTTLGLFYVDINIHAVETKKLDFTFFWIDANHWEGKNFSVTVI</sequence>
<dbReference type="CDD" id="cd07430">
    <property type="entry name" value="GH15_N"/>
    <property type="match status" value="1"/>
</dbReference>
<keyword evidence="3" id="KW-0106">Calcium</keyword>
<dbReference type="InterPro" id="IPR008928">
    <property type="entry name" value="6-hairpin_glycosidase_sf"/>
</dbReference>
<protein>
    <submittedName>
        <fullName evidence="6">Glucoamylase</fullName>
    </submittedName>
</protein>
<feature type="domain" description="Glucodextranase N-terminal" evidence="5">
    <location>
        <begin position="6"/>
        <end position="267"/>
    </location>
</feature>
<dbReference type="SUPFAM" id="SSF74650">
    <property type="entry name" value="Galactose mutarotase-like"/>
    <property type="match status" value="1"/>
</dbReference>
<dbReference type="GO" id="GO:0005975">
    <property type="term" value="P:carbohydrate metabolic process"/>
    <property type="evidence" value="ECO:0007669"/>
    <property type="project" value="InterPro"/>
</dbReference>
<dbReference type="STRING" id="1465490.SAMN05444277_104297"/>
<reference evidence="6 7" key="1">
    <citation type="submission" date="2016-10" db="EMBL/GenBank/DDBJ databases">
        <authorList>
            <person name="de Groot N.N."/>
        </authorList>
    </citation>
    <scope>NUCLEOTIDE SEQUENCE [LARGE SCALE GENOMIC DNA]</scope>
    <source>
        <strain evidence="6 7">DSM 28286</strain>
    </source>
</reference>
<evidence type="ECO:0000259" key="4">
    <source>
        <dbReference type="Pfam" id="PF00723"/>
    </source>
</evidence>
<dbReference type="Pfam" id="PF09137">
    <property type="entry name" value="Glucodextran_N"/>
    <property type="match status" value="1"/>
</dbReference>
<comment type="subunit">
    <text evidence="2">Monomer.</text>
</comment>
<dbReference type="EMBL" id="FOXQ01000004">
    <property type="protein sequence ID" value="SFQ04503.1"/>
    <property type="molecule type" value="Genomic_DNA"/>
</dbReference>
<proteinExistence type="predicted"/>
<dbReference type="InterPro" id="IPR014718">
    <property type="entry name" value="GH-type_carb-bd"/>
</dbReference>
<keyword evidence="7" id="KW-1185">Reference proteome</keyword>
<evidence type="ECO:0000256" key="3">
    <source>
        <dbReference type="ARBA" id="ARBA00022837"/>
    </source>
</evidence>
<dbReference type="Pfam" id="PF00723">
    <property type="entry name" value="Glyco_hydro_15"/>
    <property type="match status" value="1"/>
</dbReference>
<evidence type="ECO:0000259" key="5">
    <source>
        <dbReference type="Pfam" id="PF09137"/>
    </source>
</evidence>
<evidence type="ECO:0000256" key="1">
    <source>
        <dbReference type="ARBA" id="ARBA00001913"/>
    </source>
</evidence>
<dbReference type="InterPro" id="IPR012341">
    <property type="entry name" value="6hp_glycosidase-like_sf"/>
</dbReference>
<dbReference type="SUPFAM" id="SSF48208">
    <property type="entry name" value="Six-hairpin glycosidases"/>
    <property type="match status" value="1"/>
</dbReference>
<dbReference type="OrthoDB" id="3902805at2"/>
<dbReference type="InterPro" id="IPR011613">
    <property type="entry name" value="GH15-like"/>
</dbReference>
<dbReference type="PANTHER" id="PTHR31616:SF0">
    <property type="entry name" value="GLUCAN 1,4-ALPHA-GLUCOSIDASE"/>
    <property type="match status" value="1"/>
</dbReference>
<dbReference type="InterPro" id="IPR015220">
    <property type="entry name" value="Glucodextranase_N"/>
</dbReference>